<gene>
    <name evidence="1" type="ORF">FA13DRAFT_503050</name>
</gene>
<accession>A0A4Y7TBH3</accession>
<proteinExistence type="predicted"/>
<evidence type="ECO:0000313" key="2">
    <source>
        <dbReference type="Proteomes" id="UP000298030"/>
    </source>
</evidence>
<reference evidence="1 2" key="1">
    <citation type="journal article" date="2019" name="Nat. Ecol. Evol.">
        <title>Megaphylogeny resolves global patterns of mushroom evolution.</title>
        <authorList>
            <person name="Varga T."/>
            <person name="Krizsan K."/>
            <person name="Foldi C."/>
            <person name="Dima B."/>
            <person name="Sanchez-Garcia M."/>
            <person name="Sanchez-Ramirez S."/>
            <person name="Szollosi G.J."/>
            <person name="Szarkandi J.G."/>
            <person name="Papp V."/>
            <person name="Albert L."/>
            <person name="Andreopoulos W."/>
            <person name="Angelini C."/>
            <person name="Antonin V."/>
            <person name="Barry K.W."/>
            <person name="Bougher N.L."/>
            <person name="Buchanan P."/>
            <person name="Buyck B."/>
            <person name="Bense V."/>
            <person name="Catcheside P."/>
            <person name="Chovatia M."/>
            <person name="Cooper J."/>
            <person name="Damon W."/>
            <person name="Desjardin D."/>
            <person name="Finy P."/>
            <person name="Geml J."/>
            <person name="Haridas S."/>
            <person name="Hughes K."/>
            <person name="Justo A."/>
            <person name="Karasinski D."/>
            <person name="Kautmanova I."/>
            <person name="Kiss B."/>
            <person name="Kocsube S."/>
            <person name="Kotiranta H."/>
            <person name="LaButti K.M."/>
            <person name="Lechner B.E."/>
            <person name="Liimatainen K."/>
            <person name="Lipzen A."/>
            <person name="Lukacs Z."/>
            <person name="Mihaltcheva S."/>
            <person name="Morgado L.N."/>
            <person name="Niskanen T."/>
            <person name="Noordeloos M.E."/>
            <person name="Ohm R.A."/>
            <person name="Ortiz-Santana B."/>
            <person name="Ovrebo C."/>
            <person name="Racz N."/>
            <person name="Riley R."/>
            <person name="Savchenko A."/>
            <person name="Shiryaev A."/>
            <person name="Soop K."/>
            <person name="Spirin V."/>
            <person name="Szebenyi C."/>
            <person name="Tomsovsky M."/>
            <person name="Tulloss R.E."/>
            <person name="Uehling J."/>
            <person name="Grigoriev I.V."/>
            <person name="Vagvolgyi C."/>
            <person name="Papp T."/>
            <person name="Martin F.M."/>
            <person name="Miettinen O."/>
            <person name="Hibbett D.S."/>
            <person name="Nagy L.G."/>
        </authorList>
    </citation>
    <scope>NUCLEOTIDE SEQUENCE [LARGE SCALE GENOMIC DNA]</scope>
    <source>
        <strain evidence="1 2">FP101781</strain>
    </source>
</reference>
<comment type="caution">
    <text evidence="1">The sequence shown here is derived from an EMBL/GenBank/DDBJ whole genome shotgun (WGS) entry which is preliminary data.</text>
</comment>
<keyword evidence="2" id="KW-1185">Reference proteome</keyword>
<evidence type="ECO:0000313" key="1">
    <source>
        <dbReference type="EMBL" id="TEB30919.1"/>
    </source>
</evidence>
<dbReference type="AlphaFoldDB" id="A0A4Y7TBH3"/>
<name>A0A4Y7TBH3_COPMI</name>
<dbReference type="EMBL" id="QPFP01000021">
    <property type="protein sequence ID" value="TEB30919.1"/>
    <property type="molecule type" value="Genomic_DNA"/>
</dbReference>
<sequence length="224" mass="25489">MKGQKMTGVYANWRLSLVKVVMFATIYLLSCQTQLKSPSAELHSGLVPVQVSLLDRTADVLVHRPHSRLRRSARSCMAPTTQCSPVRTPLLHRGQLSNFRLFHRGFHRNLYISTTSPFKNQRNWEDSIQRNGMLLFNPLRFGFGVGYYLFMSLTWPLTSIGYGYASGSPPFFDKSLCQGPSHLERMKEEAGAWQGLFLPWRQERFVGAAPASCLPWKVFSCRIG</sequence>
<organism evidence="1 2">
    <name type="scientific">Coprinellus micaceus</name>
    <name type="common">Glistening ink-cap mushroom</name>
    <name type="synonym">Coprinus micaceus</name>
    <dbReference type="NCBI Taxonomy" id="71717"/>
    <lineage>
        <taxon>Eukaryota</taxon>
        <taxon>Fungi</taxon>
        <taxon>Dikarya</taxon>
        <taxon>Basidiomycota</taxon>
        <taxon>Agaricomycotina</taxon>
        <taxon>Agaricomycetes</taxon>
        <taxon>Agaricomycetidae</taxon>
        <taxon>Agaricales</taxon>
        <taxon>Agaricineae</taxon>
        <taxon>Psathyrellaceae</taxon>
        <taxon>Coprinellus</taxon>
    </lineage>
</organism>
<protein>
    <submittedName>
        <fullName evidence="1">Uncharacterized protein</fullName>
    </submittedName>
</protein>
<dbReference type="Proteomes" id="UP000298030">
    <property type="component" value="Unassembled WGS sequence"/>
</dbReference>